<keyword evidence="2" id="KW-1133">Transmembrane helix</keyword>
<feature type="region of interest" description="Disordered" evidence="1">
    <location>
        <begin position="586"/>
        <end position="614"/>
    </location>
</feature>
<dbReference type="PANTHER" id="PTHR21590:SF6">
    <property type="entry name" value="SEA DOMAIN-CONTAINING PROTEIN"/>
    <property type="match status" value="1"/>
</dbReference>
<keyword evidence="4" id="KW-1185">Reference proteome</keyword>
<feature type="region of interest" description="Disordered" evidence="1">
    <location>
        <begin position="348"/>
        <end position="477"/>
    </location>
</feature>
<name>A0A433U849_ELYCH</name>
<gene>
    <name evidence="3" type="ORF">EGW08_002243</name>
</gene>
<feature type="region of interest" description="Disordered" evidence="1">
    <location>
        <begin position="496"/>
        <end position="571"/>
    </location>
</feature>
<comment type="caution">
    <text evidence="3">The sequence shown here is derived from an EMBL/GenBank/DDBJ whole genome shotgun (WGS) entry which is preliminary data.</text>
</comment>
<keyword evidence="2" id="KW-0812">Transmembrane</keyword>
<evidence type="ECO:0000256" key="1">
    <source>
        <dbReference type="SAM" id="MobiDB-lite"/>
    </source>
</evidence>
<feature type="region of interest" description="Disordered" evidence="1">
    <location>
        <begin position="210"/>
        <end position="233"/>
    </location>
</feature>
<feature type="non-terminal residue" evidence="3">
    <location>
        <position position="1"/>
    </location>
</feature>
<feature type="region of interest" description="Disordered" evidence="1">
    <location>
        <begin position="634"/>
        <end position="712"/>
    </location>
</feature>
<feature type="region of interest" description="Disordered" evidence="1">
    <location>
        <begin position="254"/>
        <end position="336"/>
    </location>
</feature>
<feature type="compositionally biased region" description="Polar residues" evidence="1">
    <location>
        <begin position="655"/>
        <end position="676"/>
    </location>
</feature>
<feature type="transmembrane region" description="Helical" evidence="2">
    <location>
        <begin position="177"/>
        <end position="202"/>
    </location>
</feature>
<dbReference type="STRING" id="188477.A0A433U849"/>
<feature type="compositionally biased region" description="Pro residues" evidence="1">
    <location>
        <begin position="1"/>
        <end position="14"/>
    </location>
</feature>
<feature type="region of interest" description="Disordered" evidence="1">
    <location>
        <begin position="1"/>
        <end position="23"/>
    </location>
</feature>
<reference evidence="3 4" key="1">
    <citation type="submission" date="2019-01" db="EMBL/GenBank/DDBJ databases">
        <title>A draft genome assembly of the solar-powered sea slug Elysia chlorotica.</title>
        <authorList>
            <person name="Cai H."/>
            <person name="Li Q."/>
            <person name="Fang X."/>
            <person name="Li J."/>
            <person name="Curtis N.E."/>
            <person name="Altenburger A."/>
            <person name="Shibata T."/>
            <person name="Feng M."/>
            <person name="Maeda T."/>
            <person name="Schwartz J.A."/>
            <person name="Shigenobu S."/>
            <person name="Lundholm N."/>
            <person name="Nishiyama T."/>
            <person name="Yang H."/>
            <person name="Hasebe M."/>
            <person name="Li S."/>
            <person name="Pierce S.K."/>
            <person name="Wang J."/>
        </authorList>
    </citation>
    <scope>NUCLEOTIDE SEQUENCE [LARGE SCALE GENOMIC DNA]</scope>
    <source>
        <strain evidence="3">EC2010</strain>
        <tissue evidence="3">Whole organism of an adult</tissue>
    </source>
</reference>
<feature type="compositionally biased region" description="Basic and acidic residues" evidence="1">
    <location>
        <begin position="525"/>
        <end position="552"/>
    </location>
</feature>
<feature type="compositionally biased region" description="Polar residues" evidence="1">
    <location>
        <begin position="859"/>
        <end position="883"/>
    </location>
</feature>
<proteinExistence type="predicted"/>
<sequence length="883" mass="96664">TTTPTTPPPTPTPTDPTIDGSSNKTEFWVVTQIRARPGVDVTARSFLAPVERGLANAYHEARVRTELIKNGTYVPLQRRRRRKRATSADADPNIKVNILSAERQSGSPTSVDIVHVVEENGQLLTAKQATDQLKLLSDQELAIKIGHVVGDTARPYVQEQVSTVPPPIDENGNTKTLIIIGSVVGASIFALVFIVVVCICCCGNRRCCKRKGDKDDEDDDEAESGTATPGRGRVVIPNIIPEVQVIEGGGKGLTDYVEDAPDKGGPLAMNPRKGKYSVTSPAEKEEEPLYAQVERTPTKKKHTQLNLGTPVPGESKDSPAKRKKKKRLDTETHDDIRSAYENQIASLAATSGSEGGFTLHDHPTVEEESELLENAEAERKKNKQRLREKKLRKTGKESPVKRGDATNLAYENAQREIDRVLAPKIITDDQEEDSDGSGKKKKKGKDKDKKKKKEKNKGEDNEAYSSDEKVEESLEEAKAKMHKLLDDAFSLFSQSRSSIGNKVAPAKPSSEEKDSPRDKKKKKSPRSDDASNKSSSRESSKKSSPRGEEKKHTPMHIARSHEPYDRSGLITWDPYKASDETAVISLPTSQTNLNSQPPQQEKLTTSTFTESLPQSLRPNYYATQPAEPIVIRSNELGDLNRPPPVGKDGGDIYSSPRNMSTLNGQRPGTNHGTFQNPLYDDSHTQPQPSGVRVGSRHAPPYHQQPVRPSAADRHYEPYYGLSSYQEIPQASTLPGQVEHRDVSRSHHRDVSALNSVGTLDYRNSTYNDSFGRAAKSSVGYQQLEMTARPGTGDLTNLGQMQDPPGEIRSHTAPQRGENPNLDVVDAVSSSLRPGASPQPLINSLREELQSLASRKGTKIGNSTAPSSGGINGDSRSSGVQSLR</sequence>
<dbReference type="OrthoDB" id="6161799at2759"/>
<evidence type="ECO:0000313" key="4">
    <source>
        <dbReference type="Proteomes" id="UP000271974"/>
    </source>
</evidence>
<feature type="compositionally biased region" description="Basic and acidic residues" evidence="1">
    <location>
        <begin position="394"/>
        <end position="404"/>
    </location>
</feature>
<feature type="compositionally biased region" description="Basic residues" evidence="1">
    <location>
        <begin position="380"/>
        <end position="393"/>
    </location>
</feature>
<dbReference type="Proteomes" id="UP000271974">
    <property type="component" value="Unassembled WGS sequence"/>
</dbReference>
<feature type="compositionally biased region" description="Acidic residues" evidence="1">
    <location>
        <begin position="366"/>
        <end position="375"/>
    </location>
</feature>
<feature type="region of interest" description="Disordered" evidence="1">
    <location>
        <begin position="788"/>
        <end position="883"/>
    </location>
</feature>
<dbReference type="AlphaFoldDB" id="A0A433U849"/>
<feature type="compositionally biased region" description="Basic residues" evidence="1">
    <location>
        <begin position="439"/>
        <end position="455"/>
    </location>
</feature>
<accession>A0A433U849</accession>
<evidence type="ECO:0000256" key="2">
    <source>
        <dbReference type="SAM" id="Phobius"/>
    </source>
</evidence>
<feature type="compositionally biased region" description="Basic and acidic residues" evidence="1">
    <location>
        <begin position="456"/>
        <end position="477"/>
    </location>
</feature>
<keyword evidence="2" id="KW-0472">Membrane</keyword>
<dbReference type="InterPro" id="IPR024606">
    <property type="entry name" value="KIAA1549"/>
</dbReference>
<protein>
    <submittedName>
        <fullName evidence="3">Uncharacterized protein</fullName>
    </submittedName>
</protein>
<dbReference type="Pfam" id="PF12877">
    <property type="entry name" value="KIAA1549"/>
    <property type="match status" value="1"/>
</dbReference>
<organism evidence="3 4">
    <name type="scientific">Elysia chlorotica</name>
    <name type="common">Eastern emerald elysia</name>
    <name type="synonym">Sea slug</name>
    <dbReference type="NCBI Taxonomy" id="188477"/>
    <lineage>
        <taxon>Eukaryota</taxon>
        <taxon>Metazoa</taxon>
        <taxon>Spiralia</taxon>
        <taxon>Lophotrochozoa</taxon>
        <taxon>Mollusca</taxon>
        <taxon>Gastropoda</taxon>
        <taxon>Heterobranchia</taxon>
        <taxon>Euthyneura</taxon>
        <taxon>Panpulmonata</taxon>
        <taxon>Sacoglossa</taxon>
        <taxon>Placobranchoidea</taxon>
        <taxon>Plakobranchidae</taxon>
        <taxon>Elysia</taxon>
    </lineage>
</organism>
<dbReference type="PANTHER" id="PTHR21590">
    <property type="entry name" value="SEA DOMAIN-CONTAINING PROTEIN"/>
    <property type="match status" value="1"/>
</dbReference>
<dbReference type="EMBL" id="RQTK01000043">
    <property type="protein sequence ID" value="RUS89976.1"/>
    <property type="molecule type" value="Genomic_DNA"/>
</dbReference>
<evidence type="ECO:0000313" key="3">
    <source>
        <dbReference type="EMBL" id="RUS89976.1"/>
    </source>
</evidence>